<dbReference type="Proteomes" id="UP000765509">
    <property type="component" value="Unassembled WGS sequence"/>
</dbReference>
<keyword evidence="4 8" id="KW-0812">Transmembrane</keyword>
<evidence type="ECO:0008006" key="11">
    <source>
        <dbReference type="Google" id="ProtNLM"/>
    </source>
</evidence>
<keyword evidence="10" id="KW-1185">Reference proteome</keyword>
<dbReference type="Pfam" id="PF06027">
    <property type="entry name" value="SLC35F"/>
    <property type="match status" value="1"/>
</dbReference>
<name>A0A9Q3C2E3_9BASI</name>
<gene>
    <name evidence="9" type="ORF">O181_015654</name>
</gene>
<evidence type="ECO:0000313" key="9">
    <source>
        <dbReference type="EMBL" id="MBW0475939.1"/>
    </source>
</evidence>
<comment type="similarity">
    <text evidence="2">Belongs to the SLC35F solute transporter family.</text>
</comment>
<dbReference type="OrthoDB" id="429955at2759"/>
<dbReference type="SUPFAM" id="SSF103481">
    <property type="entry name" value="Multidrug resistance efflux transporter EmrE"/>
    <property type="match status" value="1"/>
</dbReference>
<evidence type="ECO:0000256" key="8">
    <source>
        <dbReference type="SAM" id="Phobius"/>
    </source>
</evidence>
<evidence type="ECO:0000256" key="4">
    <source>
        <dbReference type="ARBA" id="ARBA00022692"/>
    </source>
</evidence>
<dbReference type="InterPro" id="IPR009262">
    <property type="entry name" value="SLC35_F1/F2/F6"/>
</dbReference>
<sequence length="416" mass="46465">MPVTQSPSNELGEAQPDADAPSTIKFPQEPSEVPNLATDEPVGPSPPDQSSTWTKVLLDWKKKTFTKRFCLALLAGQFVSCTIDGEKSIETTELVKRGWVAPTTQSLFLYFALFLVYTPLTLWKYGLRAWINMLWTDGYKYIFLAALDVEGNFTVVKAYQYTDLLSAELLDAWAVPVCMLAAAILMGTSYHWTQYLGVLICIAGLSLLVVSDMITDKNYEAQGKAVGDGLMLVGATFYGLSNALQEYLVRKRPLYEVVGQLGFWGTIINGIQAAALEHSSWSQQAWNLKTIGLLAAYTTSMLLMYTVVPILFRMASSPFYNLSILTSDFYGLIFGFGLYHYKVYWLYFLAYPLTLSGLMVYFSWAKPETQGKCNVVARGKQRQVDVNAFSGGKPVPVTVPEVYRKFGSDDLFRTKL</sequence>
<dbReference type="InterPro" id="IPR052221">
    <property type="entry name" value="SLC35F_Transporter"/>
</dbReference>
<evidence type="ECO:0000256" key="6">
    <source>
        <dbReference type="ARBA" id="ARBA00023136"/>
    </source>
</evidence>
<evidence type="ECO:0000256" key="7">
    <source>
        <dbReference type="SAM" id="MobiDB-lite"/>
    </source>
</evidence>
<dbReference type="PANTHER" id="PTHR14233:SF4">
    <property type="entry name" value="SOLUTE CARRIER FAMILY 35 MEMBER F2"/>
    <property type="match status" value="1"/>
</dbReference>
<accession>A0A9Q3C2E3</accession>
<proteinExistence type="inferred from homology"/>
<keyword evidence="6 8" id="KW-0472">Membrane</keyword>
<keyword evidence="3" id="KW-0813">Transport</keyword>
<evidence type="ECO:0000256" key="2">
    <source>
        <dbReference type="ARBA" id="ARBA00007863"/>
    </source>
</evidence>
<feature type="transmembrane region" description="Helical" evidence="8">
    <location>
        <begin position="192"/>
        <end position="214"/>
    </location>
</feature>
<keyword evidence="5 8" id="KW-1133">Transmembrane helix</keyword>
<evidence type="ECO:0000256" key="5">
    <source>
        <dbReference type="ARBA" id="ARBA00022989"/>
    </source>
</evidence>
<feature type="transmembrane region" description="Helical" evidence="8">
    <location>
        <begin position="291"/>
        <end position="312"/>
    </location>
</feature>
<dbReference type="InterPro" id="IPR037185">
    <property type="entry name" value="EmrE-like"/>
</dbReference>
<feature type="transmembrane region" description="Helical" evidence="8">
    <location>
        <begin position="345"/>
        <end position="364"/>
    </location>
</feature>
<reference evidence="9" key="1">
    <citation type="submission" date="2021-03" db="EMBL/GenBank/DDBJ databases">
        <title>Draft genome sequence of rust myrtle Austropuccinia psidii MF-1, a brazilian biotype.</title>
        <authorList>
            <person name="Quecine M.C."/>
            <person name="Pachon D.M.R."/>
            <person name="Bonatelli M.L."/>
            <person name="Correr F.H."/>
            <person name="Franceschini L.M."/>
            <person name="Leite T.F."/>
            <person name="Margarido G.R.A."/>
            <person name="Almeida C.A."/>
            <person name="Ferrarezi J.A."/>
            <person name="Labate C.A."/>
        </authorList>
    </citation>
    <scope>NUCLEOTIDE SEQUENCE</scope>
    <source>
        <strain evidence="9">MF-1</strain>
    </source>
</reference>
<feature type="transmembrane region" description="Helical" evidence="8">
    <location>
        <begin position="168"/>
        <end position="186"/>
    </location>
</feature>
<comment type="subcellular location">
    <subcellularLocation>
        <location evidence="1">Membrane</location>
        <topology evidence="1">Multi-pass membrane protein</topology>
    </subcellularLocation>
</comment>
<feature type="transmembrane region" description="Helical" evidence="8">
    <location>
        <begin position="319"/>
        <end position="339"/>
    </location>
</feature>
<dbReference type="EMBL" id="AVOT02004285">
    <property type="protein sequence ID" value="MBW0475939.1"/>
    <property type="molecule type" value="Genomic_DNA"/>
</dbReference>
<dbReference type="GO" id="GO:0016020">
    <property type="term" value="C:membrane"/>
    <property type="evidence" value="ECO:0007669"/>
    <property type="project" value="UniProtKB-SubCell"/>
</dbReference>
<feature type="region of interest" description="Disordered" evidence="7">
    <location>
        <begin position="1"/>
        <end position="51"/>
    </location>
</feature>
<evidence type="ECO:0000256" key="1">
    <source>
        <dbReference type="ARBA" id="ARBA00004141"/>
    </source>
</evidence>
<dbReference type="PANTHER" id="PTHR14233">
    <property type="entry name" value="DUF914-RELATED"/>
    <property type="match status" value="1"/>
</dbReference>
<dbReference type="AlphaFoldDB" id="A0A9Q3C2E3"/>
<feature type="transmembrane region" description="Helical" evidence="8">
    <location>
        <begin position="107"/>
        <end position="126"/>
    </location>
</feature>
<organism evidence="9 10">
    <name type="scientific">Austropuccinia psidii MF-1</name>
    <dbReference type="NCBI Taxonomy" id="1389203"/>
    <lineage>
        <taxon>Eukaryota</taxon>
        <taxon>Fungi</taxon>
        <taxon>Dikarya</taxon>
        <taxon>Basidiomycota</taxon>
        <taxon>Pucciniomycotina</taxon>
        <taxon>Pucciniomycetes</taxon>
        <taxon>Pucciniales</taxon>
        <taxon>Sphaerophragmiaceae</taxon>
        <taxon>Austropuccinia</taxon>
    </lineage>
</organism>
<dbReference type="GO" id="GO:0022857">
    <property type="term" value="F:transmembrane transporter activity"/>
    <property type="evidence" value="ECO:0007669"/>
    <property type="project" value="InterPro"/>
</dbReference>
<comment type="caution">
    <text evidence="9">The sequence shown here is derived from an EMBL/GenBank/DDBJ whole genome shotgun (WGS) entry which is preliminary data.</text>
</comment>
<evidence type="ECO:0000256" key="3">
    <source>
        <dbReference type="ARBA" id="ARBA00022448"/>
    </source>
</evidence>
<evidence type="ECO:0000313" key="10">
    <source>
        <dbReference type="Proteomes" id="UP000765509"/>
    </source>
</evidence>
<protein>
    <recommendedName>
        <fullName evidence="11">Solute carrier family 35 member F1</fullName>
    </recommendedName>
</protein>
<feature type="transmembrane region" description="Helical" evidence="8">
    <location>
        <begin position="226"/>
        <end position="244"/>
    </location>
</feature>